<accession>A0A0C3L0Q4</accession>
<dbReference type="EMBL" id="KN824214">
    <property type="protein sequence ID" value="KIO15322.1"/>
    <property type="molecule type" value="Genomic_DNA"/>
</dbReference>
<name>A0A0C3L0Q4_9AGAM</name>
<protein>
    <submittedName>
        <fullName evidence="1">Uncharacterized protein</fullName>
    </submittedName>
</protein>
<keyword evidence="2" id="KW-1185">Reference proteome</keyword>
<reference evidence="1 2" key="1">
    <citation type="submission" date="2014-04" db="EMBL/GenBank/DDBJ databases">
        <authorList>
            <consortium name="DOE Joint Genome Institute"/>
            <person name="Kuo A."/>
            <person name="Girlanda M."/>
            <person name="Perotto S."/>
            <person name="Kohler A."/>
            <person name="Nagy L.G."/>
            <person name="Floudas D."/>
            <person name="Copeland A."/>
            <person name="Barry K.W."/>
            <person name="Cichocki N."/>
            <person name="Veneault-Fourrey C."/>
            <person name="LaButti K."/>
            <person name="Lindquist E.A."/>
            <person name="Lipzen A."/>
            <person name="Lundell T."/>
            <person name="Morin E."/>
            <person name="Murat C."/>
            <person name="Sun H."/>
            <person name="Tunlid A."/>
            <person name="Henrissat B."/>
            <person name="Grigoriev I.V."/>
            <person name="Hibbett D.S."/>
            <person name="Martin F."/>
            <person name="Nordberg H.P."/>
            <person name="Cantor M.N."/>
            <person name="Hua S.X."/>
        </authorList>
    </citation>
    <scope>NUCLEOTIDE SEQUENCE [LARGE SCALE GENOMIC DNA]</scope>
    <source>
        <strain evidence="1 2">MUT 4182</strain>
    </source>
</reference>
<dbReference type="HOGENOM" id="CLU_1972085_0_0_1"/>
<evidence type="ECO:0000313" key="2">
    <source>
        <dbReference type="Proteomes" id="UP000054248"/>
    </source>
</evidence>
<evidence type="ECO:0000313" key="1">
    <source>
        <dbReference type="EMBL" id="KIO15322.1"/>
    </source>
</evidence>
<dbReference type="OrthoDB" id="3543113at2759"/>
<dbReference type="Proteomes" id="UP000054248">
    <property type="component" value="Unassembled WGS sequence"/>
</dbReference>
<organism evidence="1 2">
    <name type="scientific">Tulasnella calospora MUT 4182</name>
    <dbReference type="NCBI Taxonomy" id="1051891"/>
    <lineage>
        <taxon>Eukaryota</taxon>
        <taxon>Fungi</taxon>
        <taxon>Dikarya</taxon>
        <taxon>Basidiomycota</taxon>
        <taxon>Agaricomycotina</taxon>
        <taxon>Agaricomycetes</taxon>
        <taxon>Cantharellales</taxon>
        <taxon>Tulasnellaceae</taxon>
        <taxon>Tulasnella</taxon>
    </lineage>
</organism>
<gene>
    <name evidence="1" type="ORF">M407DRAFT_35128</name>
</gene>
<proteinExistence type="predicted"/>
<reference evidence="2" key="2">
    <citation type="submission" date="2015-01" db="EMBL/GenBank/DDBJ databases">
        <title>Evolutionary Origins and Diversification of the Mycorrhizal Mutualists.</title>
        <authorList>
            <consortium name="DOE Joint Genome Institute"/>
            <consortium name="Mycorrhizal Genomics Consortium"/>
            <person name="Kohler A."/>
            <person name="Kuo A."/>
            <person name="Nagy L.G."/>
            <person name="Floudas D."/>
            <person name="Copeland A."/>
            <person name="Barry K.W."/>
            <person name="Cichocki N."/>
            <person name="Veneault-Fourrey C."/>
            <person name="LaButti K."/>
            <person name="Lindquist E.A."/>
            <person name="Lipzen A."/>
            <person name="Lundell T."/>
            <person name="Morin E."/>
            <person name="Murat C."/>
            <person name="Riley R."/>
            <person name="Ohm R."/>
            <person name="Sun H."/>
            <person name="Tunlid A."/>
            <person name="Henrissat B."/>
            <person name="Grigoriev I.V."/>
            <person name="Hibbett D.S."/>
            <person name="Martin F."/>
        </authorList>
    </citation>
    <scope>NUCLEOTIDE SEQUENCE [LARGE SCALE GENOMIC DNA]</scope>
    <source>
        <strain evidence="2">MUT 4182</strain>
    </source>
</reference>
<sequence length="127" mass="13938">MWHLGQSLYQLETLCIDVGPLARGETPGTSTSLISILQSFPRIKRLETCISCDSIPLVAETEAHSSLEVLDLSWSPAPKVRQEEVVGFLKSILPRTARVFYMGEKGSYGVDAGKAAWAEVARLMEEA</sequence>
<dbReference type="AlphaFoldDB" id="A0A0C3L0Q4"/>